<evidence type="ECO:0000256" key="1">
    <source>
        <dbReference type="SAM" id="MobiDB-lite"/>
    </source>
</evidence>
<name>A0A6A6QRX0_9PEZI</name>
<dbReference type="PANTHER" id="PTHR33112:SF13">
    <property type="entry name" value="HETEROKARYON INCOMPATIBILITY DOMAIN-CONTAINING PROTEIN"/>
    <property type="match status" value="1"/>
</dbReference>
<dbReference type="PANTHER" id="PTHR33112">
    <property type="entry name" value="DOMAIN PROTEIN, PUTATIVE-RELATED"/>
    <property type="match status" value="1"/>
</dbReference>
<evidence type="ECO:0000313" key="3">
    <source>
        <dbReference type="EMBL" id="KAF2495151.1"/>
    </source>
</evidence>
<proteinExistence type="predicted"/>
<evidence type="ECO:0000313" key="4">
    <source>
        <dbReference type="Proteomes" id="UP000799750"/>
    </source>
</evidence>
<feature type="domain" description="Heterokaryon incompatibility" evidence="2">
    <location>
        <begin position="222"/>
        <end position="395"/>
    </location>
</feature>
<feature type="region of interest" description="Disordered" evidence="1">
    <location>
        <begin position="9"/>
        <end position="43"/>
    </location>
</feature>
<accession>A0A6A6QRX0</accession>
<dbReference type="AlphaFoldDB" id="A0A6A6QRX0"/>
<dbReference type="InterPro" id="IPR010730">
    <property type="entry name" value="HET"/>
</dbReference>
<reference evidence="3" key="1">
    <citation type="journal article" date="2020" name="Stud. Mycol.">
        <title>101 Dothideomycetes genomes: a test case for predicting lifestyles and emergence of pathogens.</title>
        <authorList>
            <person name="Haridas S."/>
            <person name="Albert R."/>
            <person name="Binder M."/>
            <person name="Bloem J."/>
            <person name="Labutti K."/>
            <person name="Salamov A."/>
            <person name="Andreopoulos B."/>
            <person name="Baker S."/>
            <person name="Barry K."/>
            <person name="Bills G."/>
            <person name="Bluhm B."/>
            <person name="Cannon C."/>
            <person name="Castanera R."/>
            <person name="Culley D."/>
            <person name="Daum C."/>
            <person name="Ezra D."/>
            <person name="Gonzalez J."/>
            <person name="Henrissat B."/>
            <person name="Kuo A."/>
            <person name="Liang C."/>
            <person name="Lipzen A."/>
            <person name="Lutzoni F."/>
            <person name="Magnuson J."/>
            <person name="Mondo S."/>
            <person name="Nolan M."/>
            <person name="Ohm R."/>
            <person name="Pangilinan J."/>
            <person name="Park H.-J."/>
            <person name="Ramirez L."/>
            <person name="Alfaro M."/>
            <person name="Sun H."/>
            <person name="Tritt A."/>
            <person name="Yoshinaga Y."/>
            <person name="Zwiers L.-H."/>
            <person name="Turgeon B."/>
            <person name="Goodwin S."/>
            <person name="Spatafora J."/>
            <person name="Crous P."/>
            <person name="Grigoriev I."/>
        </authorList>
    </citation>
    <scope>NUCLEOTIDE SEQUENCE</scope>
    <source>
        <strain evidence="3">CBS 269.34</strain>
    </source>
</reference>
<organism evidence="3 4">
    <name type="scientific">Lophium mytilinum</name>
    <dbReference type="NCBI Taxonomy" id="390894"/>
    <lineage>
        <taxon>Eukaryota</taxon>
        <taxon>Fungi</taxon>
        <taxon>Dikarya</taxon>
        <taxon>Ascomycota</taxon>
        <taxon>Pezizomycotina</taxon>
        <taxon>Dothideomycetes</taxon>
        <taxon>Pleosporomycetidae</taxon>
        <taxon>Mytilinidiales</taxon>
        <taxon>Mytilinidiaceae</taxon>
        <taxon>Lophium</taxon>
    </lineage>
</organism>
<dbReference type="Pfam" id="PF06985">
    <property type="entry name" value="HET"/>
    <property type="match status" value="1"/>
</dbReference>
<dbReference type="Proteomes" id="UP000799750">
    <property type="component" value="Unassembled WGS sequence"/>
</dbReference>
<dbReference type="OrthoDB" id="3486565at2759"/>
<dbReference type="EMBL" id="MU004189">
    <property type="protein sequence ID" value="KAF2495151.1"/>
    <property type="molecule type" value="Genomic_DNA"/>
</dbReference>
<sequence>MANSFLSVITSRNQRRSKAEIRGPRPAAPPALPTAPPAASGSPFAQVWQDEGCQICSRQEKCWAPSPLESSINTTLANLRDLGCGKCKALFSTLNHFLQDRMLVGEDLDLSKVTVSFPEQKIRPFYKDEGLNRMISIGFENMASINFLLGPESRFKLQRAFTNKDFDTTLSCVSQKISNWIQQCETHNKCKMQRTGHLPSRVLHLTATSIQLRETKGIMGRYVALSHCWGQYPTMTTTLGTLQDRQREIKFESLGKTFQDSVVLTRKLGFCHLWVDSLCIIQDSLIDWEYEASSMASVFRNADLTIAATRSPDGRFGCFPNSHQPSYIWKRSQPNIVEVAKYLRHPKLWEPFESSLGWMALEPDHSTIFHNPRRSPDTVVRLGLPLYSRAWALQERVLSPRIVHFGPMELYWECNQGLFCECCPDDDRTQIEQGRRLGQSTRNVYIEVLENSSDVAYHWAWQAMVEECSRLRLTKEEDRLPVLSGLAKSNPSGYLAGIWYQHFPHCLYWEPDPYYTSHVSRPHQYRAPSFSWASVEGPINYLRWRSPIDLDEDFNRSLRQEGVLDSAEALDARCEVQGVDPHGRVRSGFLVVNGWTGTATISKTRYCRVNGSGISCLVELQRHGRFHCFSLDIPPDFKSPGHAGTEVQDGEPVLLLVLECERILSGPYSDSVGPYRASVLVLKASVAVPGSYERVGLIFPATQVRYINKDDVNHDILVGDIFKSAPDWFDVKKTVRII</sequence>
<gene>
    <name evidence="3" type="ORF">BU16DRAFT_527035</name>
</gene>
<keyword evidence="4" id="KW-1185">Reference proteome</keyword>
<feature type="compositionally biased region" description="Pro residues" evidence="1">
    <location>
        <begin position="26"/>
        <end position="36"/>
    </location>
</feature>
<protein>
    <submittedName>
        <fullName evidence="3">HET-domain-containing protein</fullName>
    </submittedName>
</protein>
<evidence type="ECO:0000259" key="2">
    <source>
        <dbReference type="Pfam" id="PF06985"/>
    </source>
</evidence>